<dbReference type="AlphaFoldDB" id="A0A2U1EWG6"/>
<dbReference type="PANTHER" id="PTHR33445">
    <property type="entry name" value="ATP SYNTHASE SUBUNIT B', CHLOROPLASTIC"/>
    <property type="match status" value="1"/>
</dbReference>
<organism evidence="16 17">
    <name type="scientific">Actinomycetospora cinnamomea</name>
    <dbReference type="NCBI Taxonomy" id="663609"/>
    <lineage>
        <taxon>Bacteria</taxon>
        <taxon>Bacillati</taxon>
        <taxon>Actinomycetota</taxon>
        <taxon>Actinomycetes</taxon>
        <taxon>Pseudonocardiales</taxon>
        <taxon>Pseudonocardiaceae</taxon>
        <taxon>Actinomycetospora</taxon>
    </lineage>
</organism>
<dbReference type="CDD" id="cd06503">
    <property type="entry name" value="ATP-synt_Fo_b"/>
    <property type="match status" value="1"/>
</dbReference>
<evidence type="ECO:0000256" key="1">
    <source>
        <dbReference type="ARBA" id="ARBA00004162"/>
    </source>
</evidence>
<keyword evidence="3 14" id="KW-0813">Transport</keyword>
<name>A0A2U1EWG6_9PSEU</name>
<dbReference type="SUPFAM" id="SSF81573">
    <property type="entry name" value="F1F0 ATP synthase subunit B, membrane domain"/>
    <property type="match status" value="1"/>
</dbReference>
<comment type="function">
    <text evidence="14">Component of the F(0) channel, it forms part of the peripheral stalk, linking F(1) to F(0).</text>
</comment>
<dbReference type="GO" id="GO:0046933">
    <property type="term" value="F:proton-transporting ATP synthase activity, rotational mechanism"/>
    <property type="evidence" value="ECO:0007669"/>
    <property type="project" value="UniProtKB-UniRule"/>
</dbReference>
<dbReference type="PANTHER" id="PTHR33445:SF1">
    <property type="entry name" value="ATP SYNTHASE SUBUNIT B"/>
    <property type="match status" value="1"/>
</dbReference>
<keyword evidence="5 14" id="KW-0138">CF(0)</keyword>
<evidence type="ECO:0000256" key="8">
    <source>
        <dbReference type="ARBA" id="ARBA00022989"/>
    </source>
</evidence>
<evidence type="ECO:0000256" key="14">
    <source>
        <dbReference type="HAMAP-Rule" id="MF_01398"/>
    </source>
</evidence>
<evidence type="ECO:0000256" key="11">
    <source>
        <dbReference type="ARBA" id="ARBA00023310"/>
    </source>
</evidence>
<keyword evidence="7 14" id="KW-0375">Hydrogen ion transport</keyword>
<sequence>MTLASGGYFVLSPIWHEIVIGMIAFGALYLVMSRVLIPRLEKVYAERHDRIEGGFERAEQARAEAHRVQAEYRARIGEAREEATRIRDAAREEGQRRSDEVLANAREEAARLVAEGREELAAQRSAVSSDLQPDVARLSRRLAGRLLGREVGDDEYRQTVDDYLAQPV</sequence>
<proteinExistence type="inferred from homology"/>
<dbReference type="InterPro" id="IPR028987">
    <property type="entry name" value="ATP_synth_B-like_membr_sf"/>
</dbReference>
<comment type="similarity">
    <text evidence="2 14 15">Belongs to the ATPase B chain family.</text>
</comment>
<protein>
    <recommendedName>
        <fullName evidence="14">ATP synthase subunit b</fullName>
    </recommendedName>
    <alternativeName>
        <fullName evidence="14">ATP synthase F(0) sector subunit b</fullName>
    </alternativeName>
    <alternativeName>
        <fullName evidence="14">ATPase subunit I</fullName>
    </alternativeName>
    <alternativeName>
        <fullName evidence="14">F-type ATPase subunit b</fullName>
        <shortName evidence="14">F-ATPase subunit b</shortName>
    </alternativeName>
</protein>
<keyword evidence="11 14" id="KW-0066">ATP synthesis</keyword>
<keyword evidence="17" id="KW-1185">Reference proteome</keyword>
<gene>
    <name evidence="14" type="primary">atpF</name>
    <name evidence="16" type="ORF">C8D89_11854</name>
</gene>
<dbReference type="OrthoDB" id="5243563at2"/>
<reference evidence="16 17" key="1">
    <citation type="submission" date="2018-04" db="EMBL/GenBank/DDBJ databases">
        <title>Genomic Encyclopedia of Type Strains, Phase IV (KMG-IV): sequencing the most valuable type-strain genomes for metagenomic binning, comparative biology and taxonomic classification.</title>
        <authorList>
            <person name="Goeker M."/>
        </authorList>
    </citation>
    <scope>NUCLEOTIDE SEQUENCE [LARGE SCALE GENOMIC DNA]</scope>
    <source>
        <strain evidence="16 17">DSM 45771</strain>
    </source>
</reference>
<keyword evidence="8 14" id="KW-1133">Transmembrane helix</keyword>
<evidence type="ECO:0000313" key="16">
    <source>
        <dbReference type="EMBL" id="PVZ04266.1"/>
    </source>
</evidence>
<accession>A0A2U1EWG6</accession>
<evidence type="ECO:0000256" key="4">
    <source>
        <dbReference type="ARBA" id="ARBA00022475"/>
    </source>
</evidence>
<evidence type="ECO:0000256" key="15">
    <source>
        <dbReference type="RuleBase" id="RU003848"/>
    </source>
</evidence>
<evidence type="ECO:0000256" key="13">
    <source>
        <dbReference type="ARBA" id="ARBA00025830"/>
    </source>
</evidence>
<evidence type="ECO:0000256" key="9">
    <source>
        <dbReference type="ARBA" id="ARBA00023065"/>
    </source>
</evidence>
<evidence type="ECO:0000256" key="7">
    <source>
        <dbReference type="ARBA" id="ARBA00022781"/>
    </source>
</evidence>
<evidence type="ECO:0000256" key="2">
    <source>
        <dbReference type="ARBA" id="ARBA00005513"/>
    </source>
</evidence>
<dbReference type="InterPro" id="IPR050059">
    <property type="entry name" value="ATP_synthase_B_chain"/>
</dbReference>
<dbReference type="InterPro" id="IPR002146">
    <property type="entry name" value="ATP_synth_b/b'su_bac/chlpt"/>
</dbReference>
<keyword evidence="10 14" id="KW-0472">Membrane</keyword>
<keyword evidence="4 14" id="KW-1003">Cell membrane</keyword>
<comment type="caution">
    <text evidence="16">The sequence shown here is derived from an EMBL/GenBank/DDBJ whole genome shotgun (WGS) entry which is preliminary data.</text>
</comment>
<dbReference type="GO" id="GO:0045259">
    <property type="term" value="C:proton-transporting ATP synthase complex"/>
    <property type="evidence" value="ECO:0007669"/>
    <property type="project" value="UniProtKB-KW"/>
</dbReference>
<evidence type="ECO:0000256" key="6">
    <source>
        <dbReference type="ARBA" id="ARBA00022692"/>
    </source>
</evidence>
<dbReference type="InterPro" id="IPR005864">
    <property type="entry name" value="ATP_synth_F0_bsu_bac"/>
</dbReference>
<comment type="subunit">
    <text evidence="13 14">F-type ATPases have 2 components, F(1) - the catalytic core - and F(0) - the membrane proton channel. F(1) has five subunits: alpha(3), beta(3), gamma(1), delta(1), epsilon(1). F(0) has three main subunits: a(1), b(2) and c(10-14). The alpha and beta chains form an alternating ring which encloses part of the gamma chain. F(1) is attached to F(0) by a central stalk formed by the gamma and epsilon chains, while a peripheral stalk is formed by the delta and b chains.</text>
</comment>
<evidence type="ECO:0000256" key="10">
    <source>
        <dbReference type="ARBA" id="ARBA00023136"/>
    </source>
</evidence>
<comment type="subcellular location">
    <subcellularLocation>
        <location evidence="1 14">Cell membrane</location>
        <topology evidence="1 14">Single-pass membrane protein</topology>
    </subcellularLocation>
</comment>
<keyword evidence="9 14" id="KW-0406">Ion transport</keyword>
<dbReference type="RefSeq" id="WP_133252048.1">
    <property type="nucleotide sequence ID" value="NZ_QEKW01000018.1"/>
</dbReference>
<dbReference type="EMBL" id="QEKW01000018">
    <property type="protein sequence ID" value="PVZ04266.1"/>
    <property type="molecule type" value="Genomic_DNA"/>
</dbReference>
<dbReference type="Pfam" id="PF00430">
    <property type="entry name" value="ATP-synt_B"/>
    <property type="match status" value="1"/>
</dbReference>
<evidence type="ECO:0000256" key="12">
    <source>
        <dbReference type="ARBA" id="ARBA00025198"/>
    </source>
</evidence>
<evidence type="ECO:0000313" key="17">
    <source>
        <dbReference type="Proteomes" id="UP000245639"/>
    </source>
</evidence>
<evidence type="ECO:0000256" key="5">
    <source>
        <dbReference type="ARBA" id="ARBA00022547"/>
    </source>
</evidence>
<dbReference type="Proteomes" id="UP000245639">
    <property type="component" value="Unassembled WGS sequence"/>
</dbReference>
<feature type="transmembrane region" description="Helical" evidence="14">
    <location>
        <begin position="14"/>
        <end position="32"/>
    </location>
</feature>
<comment type="function">
    <text evidence="12 14">F(1)F(0) ATP synthase produces ATP from ADP in the presence of a proton or sodium gradient. F-type ATPases consist of two structural domains, F(1) containing the extramembraneous catalytic core and F(0) containing the membrane proton channel, linked together by a central stalk and a peripheral stalk. During catalysis, ATP synthesis in the catalytic domain of F(1) is coupled via a rotary mechanism of the central stalk subunits to proton translocation.</text>
</comment>
<dbReference type="NCBIfam" id="TIGR01144">
    <property type="entry name" value="ATP_synt_b"/>
    <property type="match status" value="1"/>
</dbReference>
<dbReference type="HAMAP" id="MF_01398">
    <property type="entry name" value="ATP_synth_b_bprime"/>
    <property type="match status" value="1"/>
</dbReference>
<dbReference type="GO" id="GO:0005886">
    <property type="term" value="C:plasma membrane"/>
    <property type="evidence" value="ECO:0007669"/>
    <property type="project" value="UniProtKB-SubCell"/>
</dbReference>
<dbReference type="GO" id="GO:0046961">
    <property type="term" value="F:proton-transporting ATPase activity, rotational mechanism"/>
    <property type="evidence" value="ECO:0007669"/>
    <property type="project" value="TreeGrafter"/>
</dbReference>
<keyword evidence="6 14" id="KW-0812">Transmembrane</keyword>
<evidence type="ECO:0000256" key="3">
    <source>
        <dbReference type="ARBA" id="ARBA00022448"/>
    </source>
</evidence>